<keyword evidence="3 4" id="KW-0408">Iron</keyword>
<dbReference type="PANTHER" id="PTHR24305:SF166">
    <property type="entry name" value="CYTOCHROME P450 12A4, MITOCHONDRIAL-RELATED"/>
    <property type="match status" value="1"/>
</dbReference>
<evidence type="ECO:0000256" key="2">
    <source>
        <dbReference type="ARBA" id="ARBA00010617"/>
    </source>
</evidence>
<dbReference type="InterPro" id="IPR017972">
    <property type="entry name" value="Cyt_P450_CS"/>
</dbReference>
<dbReference type="AlphaFoldDB" id="A0A7I7WSU2"/>
<dbReference type="GO" id="GO:0020037">
    <property type="term" value="F:heme binding"/>
    <property type="evidence" value="ECO:0007669"/>
    <property type="project" value="InterPro"/>
</dbReference>
<feature type="binding site" description="axial binding residue" evidence="3">
    <location>
        <position position="399"/>
    </location>
    <ligand>
        <name>heme</name>
        <dbReference type="ChEBI" id="CHEBI:30413"/>
    </ligand>
    <ligandPart>
        <name>Fe</name>
        <dbReference type="ChEBI" id="CHEBI:18248"/>
    </ligandPart>
</feature>
<dbReference type="Pfam" id="PF00067">
    <property type="entry name" value="p450"/>
    <property type="match status" value="1"/>
</dbReference>
<dbReference type="InterPro" id="IPR036396">
    <property type="entry name" value="Cyt_P450_sf"/>
</dbReference>
<evidence type="ECO:0000256" key="1">
    <source>
        <dbReference type="ARBA" id="ARBA00001971"/>
    </source>
</evidence>
<keyword evidence="4" id="KW-0503">Monooxygenase</keyword>
<dbReference type="Proteomes" id="UP000466187">
    <property type="component" value="Chromosome"/>
</dbReference>
<dbReference type="InterPro" id="IPR002401">
    <property type="entry name" value="Cyt_P450_E_grp-I"/>
</dbReference>
<evidence type="ECO:0000256" key="4">
    <source>
        <dbReference type="RuleBase" id="RU000461"/>
    </source>
</evidence>
<dbReference type="InterPro" id="IPR050121">
    <property type="entry name" value="Cytochrome_P450_monoxygenase"/>
</dbReference>
<name>A0A7I7WSU2_MYCGU</name>
<dbReference type="GO" id="GO:0004497">
    <property type="term" value="F:monooxygenase activity"/>
    <property type="evidence" value="ECO:0007669"/>
    <property type="project" value="UniProtKB-KW"/>
</dbReference>
<evidence type="ECO:0000313" key="6">
    <source>
        <dbReference type="Proteomes" id="UP000466187"/>
    </source>
</evidence>
<gene>
    <name evidence="5" type="ORF">MGAD_41500</name>
</gene>
<organism evidence="5 6">
    <name type="scientific">Mycolicibacterium gadium</name>
    <name type="common">Mycobacterium gadium</name>
    <dbReference type="NCBI Taxonomy" id="1794"/>
    <lineage>
        <taxon>Bacteria</taxon>
        <taxon>Bacillati</taxon>
        <taxon>Actinomycetota</taxon>
        <taxon>Actinomycetes</taxon>
        <taxon>Mycobacteriales</taxon>
        <taxon>Mycobacteriaceae</taxon>
        <taxon>Mycolicibacterium</taxon>
    </lineage>
</organism>
<dbReference type="PRINTS" id="PR00385">
    <property type="entry name" value="P450"/>
</dbReference>
<reference evidence="5 6" key="1">
    <citation type="journal article" date="2019" name="Emerg. Microbes Infect.">
        <title>Comprehensive subspecies identification of 175 nontuberculous mycobacteria species based on 7547 genomic profiles.</title>
        <authorList>
            <person name="Matsumoto Y."/>
            <person name="Kinjo T."/>
            <person name="Motooka D."/>
            <person name="Nabeya D."/>
            <person name="Jung N."/>
            <person name="Uechi K."/>
            <person name="Horii T."/>
            <person name="Iida T."/>
            <person name="Fujita J."/>
            <person name="Nakamura S."/>
        </authorList>
    </citation>
    <scope>NUCLEOTIDE SEQUENCE [LARGE SCALE GENOMIC DNA]</scope>
    <source>
        <strain evidence="5 6">JCM 12688</strain>
    </source>
</reference>
<keyword evidence="4" id="KW-0560">Oxidoreductase</keyword>
<dbReference type="GO" id="GO:0016705">
    <property type="term" value="F:oxidoreductase activity, acting on paired donors, with incorporation or reduction of molecular oxygen"/>
    <property type="evidence" value="ECO:0007669"/>
    <property type="project" value="InterPro"/>
</dbReference>
<dbReference type="PROSITE" id="PS00086">
    <property type="entry name" value="CYTOCHROME_P450"/>
    <property type="match status" value="1"/>
</dbReference>
<dbReference type="CDD" id="cd11053">
    <property type="entry name" value="CYP110-like"/>
    <property type="match status" value="1"/>
</dbReference>
<dbReference type="GO" id="GO:0005506">
    <property type="term" value="F:iron ion binding"/>
    <property type="evidence" value="ECO:0007669"/>
    <property type="project" value="InterPro"/>
</dbReference>
<comment type="cofactor">
    <cofactor evidence="1 3">
        <name>heme</name>
        <dbReference type="ChEBI" id="CHEBI:30413"/>
    </cofactor>
</comment>
<comment type="similarity">
    <text evidence="2 4">Belongs to the cytochrome P450 family.</text>
</comment>
<protein>
    <submittedName>
        <fullName evidence="5">Cytochrome P450</fullName>
    </submittedName>
</protein>
<keyword evidence="3 4" id="KW-0349">Heme</keyword>
<evidence type="ECO:0000256" key="3">
    <source>
        <dbReference type="PIRSR" id="PIRSR602401-1"/>
    </source>
</evidence>
<evidence type="ECO:0000313" key="5">
    <source>
        <dbReference type="EMBL" id="BBZ19815.1"/>
    </source>
</evidence>
<accession>A0A7I7WSU2</accession>
<dbReference type="KEGG" id="mgad:MGAD_41500"/>
<dbReference type="PRINTS" id="PR00463">
    <property type="entry name" value="EP450I"/>
</dbReference>
<dbReference type="PANTHER" id="PTHR24305">
    <property type="entry name" value="CYTOCHROME P450"/>
    <property type="match status" value="1"/>
</dbReference>
<keyword evidence="3 4" id="KW-0479">Metal-binding</keyword>
<dbReference type="SUPFAM" id="SSF48264">
    <property type="entry name" value="Cytochrome P450"/>
    <property type="match status" value="1"/>
</dbReference>
<proteinExistence type="inferred from homology"/>
<dbReference type="Gene3D" id="1.10.630.10">
    <property type="entry name" value="Cytochrome P450"/>
    <property type="match status" value="1"/>
</dbReference>
<dbReference type="InterPro" id="IPR001128">
    <property type="entry name" value="Cyt_P450"/>
</dbReference>
<dbReference type="EMBL" id="AP022608">
    <property type="protein sequence ID" value="BBZ19815.1"/>
    <property type="molecule type" value="Genomic_DNA"/>
</dbReference>
<sequence length="457" mass="51223">MSNGPTRDGVGTEILDRPAVTSSAVRMPPGPRLPKWVQGAGYIVSRNWVYERIARRHGEVFTMNLPMFGETVIVADPQLAKQLFTASTDDVGNVQPNLSRVLGSGSVFALDGADHRRRRKLLTPPFHGKSIKNYERIFEEETLRESANWPEDQAFPTLEPMMRITLNAILRAVFGADGQQLDELRRIIPPWVTLGSRLAVVPMPTREYGRFSPWGRLAEYRRRYDDVIGRLIDHVKADPNFDSRDDVLALLLRSTYEDGSEMSRSDIGDELLTLLAAGHETTASTLGWAFERITRHPEVLTALVDEAATDDNEYRQATILEVQRARTVIDFAGRHVYAPTFQLGDWVIPRGTSIVVAIAQLHNRAEDFAEPDRFDPQRYIGPRPPTFAFVPFGGGTRRCVGAAFANVEMDVVLRTVLRHFVIDATTAPDEKVHSRGVAFTPKHGGRIIVHRRETPLG</sequence>